<dbReference type="InterPro" id="IPR051552">
    <property type="entry name" value="HptR"/>
</dbReference>
<dbReference type="PROSITE" id="PS01124">
    <property type="entry name" value="HTH_ARAC_FAMILY_2"/>
    <property type="match status" value="1"/>
</dbReference>
<proteinExistence type="predicted"/>
<keyword evidence="4" id="KW-0902">Two-component regulatory system</keyword>
<keyword evidence="5" id="KW-0805">Transcription regulation</keyword>
<dbReference type="Gene3D" id="3.40.50.2300">
    <property type="match status" value="1"/>
</dbReference>
<dbReference type="SUPFAM" id="SSF46689">
    <property type="entry name" value="Homeodomain-like"/>
    <property type="match status" value="2"/>
</dbReference>
<evidence type="ECO:0000256" key="6">
    <source>
        <dbReference type="ARBA" id="ARBA00023125"/>
    </source>
</evidence>
<evidence type="ECO:0000313" key="12">
    <source>
        <dbReference type="Proteomes" id="UP001285921"/>
    </source>
</evidence>
<evidence type="ECO:0000256" key="1">
    <source>
        <dbReference type="ARBA" id="ARBA00004496"/>
    </source>
</evidence>
<evidence type="ECO:0000256" key="5">
    <source>
        <dbReference type="ARBA" id="ARBA00023015"/>
    </source>
</evidence>
<feature type="domain" description="HTH araC/xylS-type" evidence="9">
    <location>
        <begin position="419"/>
        <end position="517"/>
    </location>
</feature>
<dbReference type="InterPro" id="IPR018060">
    <property type="entry name" value="HTH_AraC"/>
</dbReference>
<evidence type="ECO:0000313" key="11">
    <source>
        <dbReference type="EMBL" id="GMK46738.1"/>
    </source>
</evidence>
<keyword evidence="12" id="KW-1185">Reference proteome</keyword>
<comment type="subcellular location">
    <subcellularLocation>
        <location evidence="1">Cytoplasm</location>
    </subcellularLocation>
</comment>
<protein>
    <submittedName>
        <fullName evidence="11">AraC family transcriptional regulator</fullName>
    </submittedName>
</protein>
<dbReference type="EMBL" id="BTCL01000014">
    <property type="protein sequence ID" value="GMK46738.1"/>
    <property type="molecule type" value="Genomic_DNA"/>
</dbReference>
<dbReference type="PROSITE" id="PS00041">
    <property type="entry name" value="HTH_ARAC_FAMILY_1"/>
    <property type="match status" value="1"/>
</dbReference>
<evidence type="ECO:0000256" key="4">
    <source>
        <dbReference type="ARBA" id="ARBA00023012"/>
    </source>
</evidence>
<keyword evidence="6" id="KW-0238">DNA-binding</keyword>
<dbReference type="InterPro" id="IPR001789">
    <property type="entry name" value="Sig_transdc_resp-reg_receiver"/>
</dbReference>
<evidence type="ECO:0000256" key="2">
    <source>
        <dbReference type="ARBA" id="ARBA00022490"/>
    </source>
</evidence>
<feature type="domain" description="Response regulatory" evidence="10">
    <location>
        <begin position="3"/>
        <end position="121"/>
    </location>
</feature>
<dbReference type="RefSeq" id="WP_317980920.1">
    <property type="nucleotide sequence ID" value="NZ_BTCL01000014.1"/>
</dbReference>
<dbReference type="InterPro" id="IPR018062">
    <property type="entry name" value="HTH_AraC-typ_CS"/>
</dbReference>
<sequence>MYKVLLVDDEIFVRKGLKNLIDWESLGYEICDEAGNGQEALEKIQLIKPDLVIADIRMPVLDGLGLIQKVTEEGAYSPTFIIVSGYHDFQYAQRALRYGVHDYILKPIDEEELETTLKALSGTLGLKKLATIASDSLVTDSIVETLVQGQFSEADNAALCAALQMPEFSSFDYVLVELHASAQSNGTEWQAKELAAVAQSVSASPSSKIPVYEQANGLFGLLIDQRSFLSPETRLESAYNSLHAAVTKTSGRPATLYIGKTVERLQEMYASYRSANEAMSYKYAEQGSSVIYANQVQGTPLYYFDVDSELYGRLLERLEENNVELYEQDIELLFRQFVEKRFAPNAVANTITRFVIGIINIIRKMEGDEKGLSKLPLIMDWQGSHSRLQDLKGLFTDFLREASAYLAELRNEQSKGGIERIKKYIEANYTENISLKSIAGKFYMNSVYLGQLFRKTYGTYFNDFLLQIRIGEAKKLLRQTDFRMYEIAEKVGFQNADYFVTQFEKLEKVTPTDYRNKLLGKK</sequence>
<dbReference type="Proteomes" id="UP001285921">
    <property type="component" value="Unassembled WGS sequence"/>
</dbReference>
<keyword evidence="3 8" id="KW-0597">Phosphoprotein</keyword>
<dbReference type="InterPro" id="IPR011006">
    <property type="entry name" value="CheY-like_superfamily"/>
</dbReference>
<accession>A0ABQ6NNR6</accession>
<dbReference type="SUPFAM" id="SSF52172">
    <property type="entry name" value="CheY-like"/>
    <property type="match status" value="1"/>
</dbReference>
<dbReference type="Pfam" id="PF00072">
    <property type="entry name" value="Response_reg"/>
    <property type="match status" value="1"/>
</dbReference>
<dbReference type="SMART" id="SM00448">
    <property type="entry name" value="REC"/>
    <property type="match status" value="1"/>
</dbReference>
<name>A0ABQ6NNR6_9BACL</name>
<evidence type="ECO:0000259" key="10">
    <source>
        <dbReference type="PROSITE" id="PS50110"/>
    </source>
</evidence>
<dbReference type="Pfam" id="PF12833">
    <property type="entry name" value="HTH_18"/>
    <property type="match status" value="1"/>
</dbReference>
<evidence type="ECO:0000256" key="8">
    <source>
        <dbReference type="PROSITE-ProRule" id="PRU00169"/>
    </source>
</evidence>
<evidence type="ECO:0000256" key="3">
    <source>
        <dbReference type="ARBA" id="ARBA00022553"/>
    </source>
</evidence>
<dbReference type="PANTHER" id="PTHR42713:SF3">
    <property type="entry name" value="TRANSCRIPTIONAL REGULATORY PROTEIN HPTR"/>
    <property type="match status" value="1"/>
</dbReference>
<dbReference type="SMART" id="SM00342">
    <property type="entry name" value="HTH_ARAC"/>
    <property type="match status" value="1"/>
</dbReference>
<dbReference type="PANTHER" id="PTHR42713">
    <property type="entry name" value="HISTIDINE KINASE-RELATED"/>
    <property type="match status" value="1"/>
</dbReference>
<keyword evidence="2" id="KW-0963">Cytoplasm</keyword>
<dbReference type="CDD" id="cd17536">
    <property type="entry name" value="REC_YesN-like"/>
    <property type="match status" value="1"/>
</dbReference>
<comment type="caution">
    <text evidence="11">The sequence shown here is derived from an EMBL/GenBank/DDBJ whole genome shotgun (WGS) entry which is preliminary data.</text>
</comment>
<organism evidence="11 12">
    <name type="scientific">Paenibacillus glycanilyticus</name>
    <dbReference type="NCBI Taxonomy" id="126569"/>
    <lineage>
        <taxon>Bacteria</taxon>
        <taxon>Bacillati</taxon>
        <taxon>Bacillota</taxon>
        <taxon>Bacilli</taxon>
        <taxon>Bacillales</taxon>
        <taxon>Paenibacillaceae</taxon>
        <taxon>Paenibacillus</taxon>
    </lineage>
</organism>
<evidence type="ECO:0000256" key="7">
    <source>
        <dbReference type="ARBA" id="ARBA00023163"/>
    </source>
</evidence>
<reference evidence="11 12" key="1">
    <citation type="submission" date="2023-05" db="EMBL/GenBank/DDBJ databases">
        <title>Draft genome of Paenibacillus sp. CCS26.</title>
        <authorList>
            <person name="Akita H."/>
            <person name="Shinto Y."/>
            <person name="Kimura Z."/>
        </authorList>
    </citation>
    <scope>NUCLEOTIDE SEQUENCE [LARGE SCALE GENOMIC DNA]</scope>
    <source>
        <strain evidence="11 12">CCS26</strain>
    </source>
</reference>
<evidence type="ECO:0000259" key="9">
    <source>
        <dbReference type="PROSITE" id="PS01124"/>
    </source>
</evidence>
<gene>
    <name evidence="11" type="ORF">PghCCS26_38670</name>
</gene>
<feature type="modified residue" description="4-aspartylphosphate" evidence="8">
    <location>
        <position position="55"/>
    </location>
</feature>
<dbReference type="InterPro" id="IPR009057">
    <property type="entry name" value="Homeodomain-like_sf"/>
</dbReference>
<keyword evidence="7" id="KW-0804">Transcription</keyword>
<dbReference type="PROSITE" id="PS50110">
    <property type="entry name" value="RESPONSE_REGULATORY"/>
    <property type="match status" value="1"/>
</dbReference>
<dbReference type="Gene3D" id="1.10.10.60">
    <property type="entry name" value="Homeodomain-like"/>
    <property type="match status" value="2"/>
</dbReference>